<evidence type="ECO:0000313" key="1">
    <source>
        <dbReference type="EMBL" id="KAL0007002.1"/>
    </source>
</evidence>
<gene>
    <name evidence="1" type="ORF">SO802_008504</name>
</gene>
<proteinExistence type="predicted"/>
<sequence length="105" mass="11931">MARQENFNLFALLGDGAEDSDDVSKLIESVVKVDPRVAAEEKRRKKKKNMEAEKPIGINLDVDSNNYNNNNNIVVDMRAKRIVLPEYVDLFPIEQLNVKVDLFPG</sequence>
<name>A0AAW2D9D9_9ROSI</name>
<keyword evidence="2" id="KW-1185">Reference proteome</keyword>
<reference evidence="1 2" key="1">
    <citation type="submission" date="2024-01" db="EMBL/GenBank/DDBJ databases">
        <title>A telomere-to-telomere, gap-free genome of sweet tea (Lithocarpus litseifolius).</title>
        <authorList>
            <person name="Zhou J."/>
        </authorList>
    </citation>
    <scope>NUCLEOTIDE SEQUENCE [LARGE SCALE GENOMIC DNA]</scope>
    <source>
        <strain evidence="1">Zhou-2022a</strain>
        <tissue evidence="1">Leaf</tissue>
    </source>
</reference>
<comment type="caution">
    <text evidence="1">The sequence shown here is derived from an EMBL/GenBank/DDBJ whole genome shotgun (WGS) entry which is preliminary data.</text>
</comment>
<evidence type="ECO:0000313" key="2">
    <source>
        <dbReference type="Proteomes" id="UP001459277"/>
    </source>
</evidence>
<accession>A0AAW2D9D9</accession>
<organism evidence="1 2">
    <name type="scientific">Lithocarpus litseifolius</name>
    <dbReference type="NCBI Taxonomy" id="425828"/>
    <lineage>
        <taxon>Eukaryota</taxon>
        <taxon>Viridiplantae</taxon>
        <taxon>Streptophyta</taxon>
        <taxon>Embryophyta</taxon>
        <taxon>Tracheophyta</taxon>
        <taxon>Spermatophyta</taxon>
        <taxon>Magnoliopsida</taxon>
        <taxon>eudicotyledons</taxon>
        <taxon>Gunneridae</taxon>
        <taxon>Pentapetalae</taxon>
        <taxon>rosids</taxon>
        <taxon>fabids</taxon>
        <taxon>Fagales</taxon>
        <taxon>Fagaceae</taxon>
        <taxon>Lithocarpus</taxon>
    </lineage>
</organism>
<dbReference type="EMBL" id="JAZDWU010000003">
    <property type="protein sequence ID" value="KAL0007002.1"/>
    <property type="molecule type" value="Genomic_DNA"/>
</dbReference>
<protein>
    <submittedName>
        <fullName evidence="1">Uncharacterized protein</fullName>
    </submittedName>
</protein>
<dbReference type="Proteomes" id="UP001459277">
    <property type="component" value="Unassembled WGS sequence"/>
</dbReference>
<dbReference type="AlphaFoldDB" id="A0AAW2D9D9"/>